<dbReference type="SUPFAM" id="SSF55008">
    <property type="entry name" value="HMA, heavy metal-associated domain"/>
    <property type="match status" value="1"/>
</dbReference>
<feature type="domain" description="HMA" evidence="1">
    <location>
        <begin position="130"/>
        <end position="195"/>
    </location>
</feature>
<organism evidence="2">
    <name type="scientific">Serratia fonticola</name>
    <dbReference type="NCBI Taxonomy" id="47917"/>
    <lineage>
        <taxon>Bacteria</taxon>
        <taxon>Pseudomonadati</taxon>
        <taxon>Pseudomonadota</taxon>
        <taxon>Gammaproteobacteria</taxon>
        <taxon>Enterobacterales</taxon>
        <taxon>Yersiniaceae</taxon>
        <taxon>Serratia</taxon>
    </lineage>
</organism>
<dbReference type="PROSITE" id="PS50846">
    <property type="entry name" value="HMA_2"/>
    <property type="match status" value="1"/>
</dbReference>
<dbReference type="InterPro" id="IPR001802">
    <property type="entry name" value="MerP/CopZ"/>
</dbReference>
<dbReference type="GO" id="GO:0046872">
    <property type="term" value="F:metal ion binding"/>
    <property type="evidence" value="ECO:0007669"/>
    <property type="project" value="InterPro"/>
</dbReference>
<dbReference type="InterPro" id="IPR006121">
    <property type="entry name" value="HMA_dom"/>
</dbReference>
<name>A0A4U9VG79_SERFO</name>
<evidence type="ECO:0000259" key="1">
    <source>
        <dbReference type="PROSITE" id="PS50846"/>
    </source>
</evidence>
<dbReference type="PRINTS" id="PR00946">
    <property type="entry name" value="HGSCAVENGER"/>
</dbReference>
<dbReference type="GO" id="GO:0016787">
    <property type="term" value="F:hydrolase activity"/>
    <property type="evidence" value="ECO:0007669"/>
    <property type="project" value="UniProtKB-KW"/>
</dbReference>
<protein>
    <submittedName>
        <fullName evidence="2">Copper-exporting P-type ATPase A</fullName>
        <ecNumber evidence="2">3.6.3.-</ecNumber>
    </submittedName>
</protein>
<dbReference type="Gene3D" id="3.30.70.100">
    <property type="match status" value="1"/>
</dbReference>
<reference evidence="2" key="1">
    <citation type="submission" date="2019-05" db="EMBL/GenBank/DDBJ databases">
        <authorList>
            <consortium name="Pathogen Informatics"/>
        </authorList>
    </citation>
    <scope>NUCLEOTIDE SEQUENCE [LARGE SCALE GENOMIC DNA]</scope>
    <source>
        <strain evidence="2">NCTC12965</strain>
    </source>
</reference>
<dbReference type="AlphaFoldDB" id="A0A4U9VG79"/>
<gene>
    <name evidence="2" type="primary">copA_4</name>
    <name evidence="2" type="ORF">NCTC12965_05192</name>
</gene>
<dbReference type="Pfam" id="PF00403">
    <property type="entry name" value="HMA"/>
    <property type="match status" value="1"/>
</dbReference>
<dbReference type="EC" id="3.6.3.-" evidence="2"/>
<proteinExistence type="predicted"/>
<dbReference type="EMBL" id="CABEEZ010000112">
    <property type="protein sequence ID" value="VTR45053.1"/>
    <property type="molecule type" value="Genomic_DNA"/>
</dbReference>
<evidence type="ECO:0000313" key="2">
    <source>
        <dbReference type="EMBL" id="VTR45053.1"/>
    </source>
</evidence>
<dbReference type="InterPro" id="IPR036163">
    <property type="entry name" value="HMA_dom_sf"/>
</dbReference>
<sequence length="203" mass="21432">MTLLAALLAAAGIDALLPRAVVVSGVWYLGCRAHGDPGAILVAVANDYCGYRIDAARILAALSVATPGLRERRQPSGTHLALLAVSTFAIGVDDLPLRITLDLGNDGMKKRIFLLLALVLIAPRLWAENQKVTIDIKAMTCSLCVISINKALRSTDGVIKAKASLKTHQAEVIVPEGFDNQVLLTAISRTGYSGEIQGVVPAP</sequence>
<keyword evidence="2" id="KW-0378">Hydrolase</keyword>
<accession>A0A4U9VG79</accession>
<dbReference type="CDD" id="cd00371">
    <property type="entry name" value="HMA"/>
    <property type="match status" value="1"/>
</dbReference>